<evidence type="ECO:0000313" key="1">
    <source>
        <dbReference type="EMBL" id="ALO25603.1"/>
    </source>
</evidence>
<dbReference type="EMBL" id="CP012029">
    <property type="protein sequence ID" value="ALO25603.1"/>
    <property type="molecule type" value="Genomic_DNA"/>
</dbReference>
<accession>A0A0S2IQK9</accession>
<protein>
    <submittedName>
        <fullName evidence="1">Uncharacterized protein</fullName>
    </submittedName>
</protein>
<name>A0A0S2IQK9_LEPBO</name>
<dbReference type="Proteomes" id="UP000058857">
    <property type="component" value="Chromosome 1"/>
</dbReference>
<reference evidence="1 2" key="1">
    <citation type="journal article" date="2015" name="PLoS Negl. Trop. Dis.">
        <title>Distribution of Plasmids in Distinct Leptospira Pathogenic Species.</title>
        <authorList>
            <person name="Wang Y."/>
            <person name="Zhuang X."/>
            <person name="Zhong Y."/>
            <person name="Zhang C."/>
            <person name="Zhang Y."/>
            <person name="Zeng L."/>
            <person name="Zhu Y."/>
            <person name="He P."/>
            <person name="Dong K."/>
            <person name="Pal U."/>
            <person name="Guo X."/>
            <person name="Qin J."/>
        </authorList>
    </citation>
    <scope>NUCLEOTIDE SEQUENCE [LARGE SCALE GENOMIC DNA]</scope>
    <source>
        <strain evidence="1 2">56604</strain>
    </source>
</reference>
<dbReference type="AlphaFoldDB" id="A0A0S2IQK9"/>
<gene>
    <name evidence="1" type="ORF">LBBP_01307</name>
</gene>
<organism evidence="1">
    <name type="scientific">Leptospira borgpetersenii serovar Ballum</name>
    <dbReference type="NCBI Taxonomy" id="280505"/>
    <lineage>
        <taxon>Bacteria</taxon>
        <taxon>Pseudomonadati</taxon>
        <taxon>Spirochaetota</taxon>
        <taxon>Spirochaetia</taxon>
        <taxon>Leptospirales</taxon>
        <taxon>Leptospiraceae</taxon>
        <taxon>Leptospira</taxon>
    </lineage>
</organism>
<evidence type="ECO:0000313" key="2">
    <source>
        <dbReference type="Proteomes" id="UP000058857"/>
    </source>
</evidence>
<sequence>MKGHLDPKLSRVFAPTSDPKKLRTSLKEFEIFFGPPKINSKKDGYGWKF</sequence>
<dbReference type="PATRIC" id="fig|280505.15.peg.1274"/>
<proteinExistence type="predicted"/>